<reference evidence="3" key="2">
    <citation type="submission" date="2015-01" db="EMBL/GenBank/DDBJ databases">
        <title>Evolutionary Origins and Diversification of the Mycorrhizal Mutualists.</title>
        <authorList>
            <consortium name="DOE Joint Genome Institute"/>
            <consortium name="Mycorrhizal Genomics Consortium"/>
            <person name="Kohler A."/>
            <person name="Kuo A."/>
            <person name="Nagy L.G."/>
            <person name="Floudas D."/>
            <person name="Copeland A."/>
            <person name="Barry K.W."/>
            <person name="Cichocki N."/>
            <person name="Veneault-Fourrey C."/>
            <person name="LaButti K."/>
            <person name="Lindquist E.A."/>
            <person name="Lipzen A."/>
            <person name="Lundell T."/>
            <person name="Morin E."/>
            <person name="Murat C."/>
            <person name="Riley R."/>
            <person name="Ohm R."/>
            <person name="Sun H."/>
            <person name="Tunlid A."/>
            <person name="Henrissat B."/>
            <person name="Grigoriev I.V."/>
            <person name="Hibbett D.S."/>
            <person name="Martin F."/>
        </authorList>
    </citation>
    <scope>NUCLEOTIDE SEQUENCE [LARGE SCALE GENOMIC DNA]</scope>
    <source>
        <strain evidence="3">Zn</strain>
    </source>
</reference>
<feature type="domain" description="NmrA-like" evidence="1">
    <location>
        <begin position="4"/>
        <end position="58"/>
    </location>
</feature>
<organism evidence="2 3">
    <name type="scientific">Oidiodendron maius (strain Zn)</name>
    <dbReference type="NCBI Taxonomy" id="913774"/>
    <lineage>
        <taxon>Eukaryota</taxon>
        <taxon>Fungi</taxon>
        <taxon>Dikarya</taxon>
        <taxon>Ascomycota</taxon>
        <taxon>Pezizomycotina</taxon>
        <taxon>Leotiomycetes</taxon>
        <taxon>Leotiomycetes incertae sedis</taxon>
        <taxon>Myxotrichaceae</taxon>
        <taxon>Oidiodendron</taxon>
    </lineage>
</organism>
<evidence type="ECO:0000259" key="1">
    <source>
        <dbReference type="Pfam" id="PF05368"/>
    </source>
</evidence>
<dbReference type="STRING" id="913774.A0A0C3CP17"/>
<reference evidence="2 3" key="1">
    <citation type="submission" date="2014-04" db="EMBL/GenBank/DDBJ databases">
        <authorList>
            <consortium name="DOE Joint Genome Institute"/>
            <person name="Kuo A."/>
            <person name="Martino E."/>
            <person name="Perotto S."/>
            <person name="Kohler A."/>
            <person name="Nagy L.G."/>
            <person name="Floudas D."/>
            <person name="Copeland A."/>
            <person name="Barry K.W."/>
            <person name="Cichocki N."/>
            <person name="Veneault-Fourrey C."/>
            <person name="LaButti K."/>
            <person name="Lindquist E.A."/>
            <person name="Lipzen A."/>
            <person name="Lundell T."/>
            <person name="Morin E."/>
            <person name="Murat C."/>
            <person name="Sun H."/>
            <person name="Tunlid A."/>
            <person name="Henrissat B."/>
            <person name="Grigoriev I.V."/>
            <person name="Hibbett D.S."/>
            <person name="Martin F."/>
            <person name="Nordberg H.P."/>
            <person name="Cantor M.N."/>
            <person name="Hua S.X."/>
        </authorList>
    </citation>
    <scope>NUCLEOTIDE SEQUENCE [LARGE SCALE GENOMIC DNA]</scope>
    <source>
        <strain evidence="2 3">Zn</strain>
    </source>
</reference>
<evidence type="ECO:0000313" key="3">
    <source>
        <dbReference type="Proteomes" id="UP000054321"/>
    </source>
</evidence>
<sequence length="109" mass="12615">MIKVPQGKNIIDAVATVGTSLERFVWSTLSKAREWSKGKYRGIYHFNSKAAVVDYMNEGYPEVAKKTSLLQLGLFVTNWKWGKGAVPWEKVYPELRWLQLFILTYIATW</sequence>
<protein>
    <recommendedName>
        <fullName evidence="1">NmrA-like domain-containing protein</fullName>
    </recommendedName>
</protein>
<dbReference type="OrthoDB" id="3358371at2759"/>
<dbReference type="Pfam" id="PF05368">
    <property type="entry name" value="NmrA"/>
    <property type="match status" value="1"/>
</dbReference>
<name>A0A0C3CP17_OIDMZ</name>
<gene>
    <name evidence="2" type="ORF">OIDMADRAFT_29813</name>
</gene>
<dbReference type="InParanoid" id="A0A0C3CP17"/>
<dbReference type="InterPro" id="IPR008030">
    <property type="entry name" value="NmrA-like"/>
</dbReference>
<accession>A0A0C3CP17</accession>
<evidence type="ECO:0000313" key="2">
    <source>
        <dbReference type="EMBL" id="KIN00739.1"/>
    </source>
</evidence>
<dbReference type="HOGENOM" id="CLU_2184729_0_0_1"/>
<dbReference type="AlphaFoldDB" id="A0A0C3CP17"/>
<dbReference type="Proteomes" id="UP000054321">
    <property type="component" value="Unassembled WGS sequence"/>
</dbReference>
<dbReference type="Gene3D" id="3.40.50.720">
    <property type="entry name" value="NAD(P)-binding Rossmann-like Domain"/>
    <property type="match status" value="1"/>
</dbReference>
<dbReference type="EMBL" id="KN832877">
    <property type="protein sequence ID" value="KIN00739.1"/>
    <property type="molecule type" value="Genomic_DNA"/>
</dbReference>
<keyword evidence="3" id="KW-1185">Reference proteome</keyword>
<proteinExistence type="predicted"/>